<comment type="caution">
    <text evidence="2">The sequence shown here is derived from an EMBL/GenBank/DDBJ whole genome shotgun (WGS) entry which is preliminary data.</text>
</comment>
<keyword evidence="3" id="KW-1185">Reference proteome</keyword>
<accession>A0ABQ9YU34</accession>
<evidence type="ECO:0000313" key="3">
    <source>
        <dbReference type="Proteomes" id="UP001234178"/>
    </source>
</evidence>
<dbReference type="EMBL" id="JAOYFB010000001">
    <property type="protein sequence ID" value="KAK4004163.1"/>
    <property type="molecule type" value="Genomic_DNA"/>
</dbReference>
<dbReference type="Proteomes" id="UP001234178">
    <property type="component" value="Unassembled WGS sequence"/>
</dbReference>
<dbReference type="PANTHER" id="PTHR34153:SF2">
    <property type="entry name" value="SI:CH211-262H13.3-RELATED"/>
    <property type="match status" value="1"/>
</dbReference>
<gene>
    <name evidence="2" type="ORF">OUZ56_005908</name>
</gene>
<feature type="region of interest" description="Disordered" evidence="1">
    <location>
        <begin position="194"/>
        <end position="219"/>
    </location>
</feature>
<name>A0ABQ9YU34_9CRUS</name>
<evidence type="ECO:0000313" key="2">
    <source>
        <dbReference type="EMBL" id="KAK4004163.1"/>
    </source>
</evidence>
<feature type="compositionally biased region" description="Acidic residues" evidence="1">
    <location>
        <begin position="206"/>
        <end position="219"/>
    </location>
</feature>
<protein>
    <submittedName>
        <fullName evidence="2">Uncharacterized protein</fullName>
    </submittedName>
</protein>
<dbReference type="PANTHER" id="PTHR34153">
    <property type="entry name" value="SI:CH211-262H13.3-RELATED-RELATED"/>
    <property type="match status" value="1"/>
</dbReference>
<reference evidence="2 3" key="1">
    <citation type="journal article" date="2023" name="Nucleic Acids Res.">
        <title>The hologenome of Daphnia magna reveals possible DNA methylation and microbiome-mediated evolution of the host genome.</title>
        <authorList>
            <person name="Chaturvedi A."/>
            <person name="Li X."/>
            <person name="Dhandapani V."/>
            <person name="Marshall H."/>
            <person name="Kissane S."/>
            <person name="Cuenca-Cambronero M."/>
            <person name="Asole G."/>
            <person name="Calvet F."/>
            <person name="Ruiz-Romero M."/>
            <person name="Marangio P."/>
            <person name="Guigo R."/>
            <person name="Rago D."/>
            <person name="Mirbahai L."/>
            <person name="Eastwood N."/>
            <person name="Colbourne J.K."/>
            <person name="Zhou J."/>
            <person name="Mallon E."/>
            <person name="Orsini L."/>
        </authorList>
    </citation>
    <scope>NUCLEOTIDE SEQUENCE [LARGE SCALE GENOMIC DNA]</scope>
    <source>
        <strain evidence="2">LRV0_1</strain>
    </source>
</reference>
<proteinExistence type="predicted"/>
<sequence length="324" mass="36747">MMFFVFSDNKCAWHIKDAQNRAEREEVFSTRWPRYNAKVISSHGTYREAVNRSETITNGSADTEVSDSARTFREKEKTNTRLKRTTVKKTIPEDVYDESDEERIDIFAHIDGGAEDLASMWSSPSPLIENRVEQVLFSTSDKCYVHLAKPASQTTNCVDPAEVKDLRRSNSPQSDKSLGASVVLDERQIEKLVPLDTSSGKRKERDDEDNGICDMEDDSCNGQSSKARKIMDNAAFQQQVLKNFSKLFSLTRGMGRDIQDIKSDNRDIRNQLRKNFQAASTADTSTSDKSHPVFSQKYSFPLNNIDDFKKFDDSLVDGDVYLSA</sequence>
<evidence type="ECO:0000256" key="1">
    <source>
        <dbReference type="SAM" id="MobiDB-lite"/>
    </source>
</evidence>
<organism evidence="2 3">
    <name type="scientific">Daphnia magna</name>
    <dbReference type="NCBI Taxonomy" id="35525"/>
    <lineage>
        <taxon>Eukaryota</taxon>
        <taxon>Metazoa</taxon>
        <taxon>Ecdysozoa</taxon>
        <taxon>Arthropoda</taxon>
        <taxon>Crustacea</taxon>
        <taxon>Branchiopoda</taxon>
        <taxon>Diplostraca</taxon>
        <taxon>Cladocera</taxon>
        <taxon>Anomopoda</taxon>
        <taxon>Daphniidae</taxon>
        <taxon>Daphnia</taxon>
    </lineage>
</organism>